<evidence type="ECO:0000313" key="3">
    <source>
        <dbReference type="Proteomes" id="UP000241462"/>
    </source>
</evidence>
<dbReference type="Gene3D" id="3.30.760.10">
    <property type="entry name" value="RNA Cap, Translation Initiation Factor Eif4e"/>
    <property type="match status" value="1"/>
</dbReference>
<accession>A0A2T3ADF3</accession>
<dbReference type="AlphaFoldDB" id="A0A2T3ADF3"/>
<keyword evidence="3" id="KW-1185">Reference proteome</keyword>
<protein>
    <recommendedName>
        <fullName evidence="4">DUF1917-domain-containing protein</fullName>
    </recommendedName>
</protein>
<dbReference type="InterPro" id="IPR023398">
    <property type="entry name" value="TIF_eIF4e-like"/>
</dbReference>
<dbReference type="InterPro" id="IPR015034">
    <property type="entry name" value="Bles03"/>
</dbReference>
<evidence type="ECO:0000313" key="2">
    <source>
        <dbReference type="EMBL" id="PSR92325.1"/>
    </source>
</evidence>
<dbReference type="PANTHER" id="PTHR31977">
    <property type="entry name" value="UPF0696 PROTEIN C11ORF68"/>
    <property type="match status" value="1"/>
</dbReference>
<dbReference type="OrthoDB" id="10067381at2759"/>
<dbReference type="PANTHER" id="PTHR31977:SF1">
    <property type="entry name" value="UPF0696 PROTEIN C11ORF68"/>
    <property type="match status" value="1"/>
</dbReference>
<organism evidence="2 3">
    <name type="scientific">Coniella lustricola</name>
    <dbReference type="NCBI Taxonomy" id="2025994"/>
    <lineage>
        <taxon>Eukaryota</taxon>
        <taxon>Fungi</taxon>
        <taxon>Dikarya</taxon>
        <taxon>Ascomycota</taxon>
        <taxon>Pezizomycotina</taxon>
        <taxon>Sordariomycetes</taxon>
        <taxon>Sordariomycetidae</taxon>
        <taxon>Diaporthales</taxon>
        <taxon>Schizoparmaceae</taxon>
        <taxon>Coniella</taxon>
    </lineage>
</organism>
<sequence length="420" mass="46725">MYNSLSRVFRNFAQSFTIGHRLRRAAPRLRYRMCDPMDIDSDFYGDEDDIRQMEDRLAAFDPASYWNKRYPAKSACSPSSSGCDGSFVKREPAAGAQSASLSRVVPTAPAALRHRTAALKATITTTTPSLHNPYEGRTACAKQLNESIDTFLARLPPSRTNATDQIPWIYIANPYIPRADRGSEEAPEEFGADVQKLVEGGALRLEMFGDMLREVHDKAAGSQPLPFGSTRKGPSRAAVSKELEIQKAGCVNDLLMLAKALKVRTGKWMLFIPPEHVDDVWATVALATIRNELGVAAKVAPRDARIPGKEHLICIYTYDFSDREDVARVLSRLKEFGLVRTGPGQKQIYYKADAYTYLGIASQNPWGLRASMYSSNEIFAYIKDRPSIVAQSVTNRDKGKEALEKVIKQEEENDGGGWTF</sequence>
<evidence type="ECO:0008006" key="4">
    <source>
        <dbReference type="Google" id="ProtNLM"/>
    </source>
</evidence>
<dbReference type="EMBL" id="KZ678407">
    <property type="protein sequence ID" value="PSR92325.1"/>
    <property type="molecule type" value="Genomic_DNA"/>
</dbReference>
<proteinExistence type="inferred from homology"/>
<dbReference type="Proteomes" id="UP000241462">
    <property type="component" value="Unassembled WGS sequence"/>
</dbReference>
<reference evidence="2 3" key="1">
    <citation type="journal article" date="2018" name="Mycol. Prog.">
        <title>Coniella lustricola, a new species from submerged detritus.</title>
        <authorList>
            <person name="Raudabaugh D.B."/>
            <person name="Iturriaga T."/>
            <person name="Carver A."/>
            <person name="Mondo S."/>
            <person name="Pangilinan J."/>
            <person name="Lipzen A."/>
            <person name="He G."/>
            <person name="Amirebrahimi M."/>
            <person name="Grigoriev I.V."/>
            <person name="Miller A.N."/>
        </authorList>
    </citation>
    <scope>NUCLEOTIDE SEQUENCE [LARGE SCALE GENOMIC DNA]</scope>
    <source>
        <strain evidence="2 3">B22-T-1</strain>
    </source>
</reference>
<dbReference type="InParanoid" id="A0A2T3ADF3"/>
<dbReference type="SUPFAM" id="SSF55418">
    <property type="entry name" value="eIF4e-like"/>
    <property type="match status" value="1"/>
</dbReference>
<evidence type="ECO:0000256" key="1">
    <source>
        <dbReference type="ARBA" id="ARBA00010568"/>
    </source>
</evidence>
<gene>
    <name evidence="2" type="ORF">BD289DRAFT_428939</name>
</gene>
<name>A0A2T3ADF3_9PEZI</name>
<dbReference type="Pfam" id="PF08939">
    <property type="entry name" value="Bles03"/>
    <property type="match status" value="1"/>
</dbReference>
<comment type="similarity">
    <text evidence="1">Belongs to the UPF0696 family.</text>
</comment>